<keyword evidence="3" id="KW-1185">Reference proteome</keyword>
<dbReference type="InterPro" id="IPR058240">
    <property type="entry name" value="rSAM_sf"/>
</dbReference>
<dbReference type="SMART" id="SM00729">
    <property type="entry name" value="Elp3"/>
    <property type="match status" value="1"/>
</dbReference>
<dbReference type="InterPro" id="IPR005909">
    <property type="entry name" value="RaSEA"/>
</dbReference>
<name>N0BK83_9EURY</name>
<dbReference type="eggNOG" id="arCOG01360">
    <property type="taxonomic scope" value="Archaea"/>
</dbReference>
<dbReference type="AlphaFoldDB" id="N0BK83"/>
<dbReference type="InterPro" id="IPR007197">
    <property type="entry name" value="rSAM"/>
</dbReference>
<evidence type="ECO:0000259" key="1">
    <source>
        <dbReference type="SMART" id="SM00729"/>
    </source>
</evidence>
<dbReference type="Proteomes" id="UP000013307">
    <property type="component" value="Chromosome"/>
</dbReference>
<protein>
    <submittedName>
        <fullName evidence="2">TIGR01210 family protein</fullName>
    </submittedName>
</protein>
<dbReference type="GO" id="GO:0051536">
    <property type="term" value="F:iron-sulfur cluster binding"/>
    <property type="evidence" value="ECO:0007669"/>
    <property type="project" value="InterPro"/>
</dbReference>
<reference evidence="2 3" key="1">
    <citation type="journal article" date="2013" name="Genome Announc.">
        <title>Complete Genome Sequence of the Thermophilic and Facultatively Chemolithoautotrophic Sulfate Reducer Archaeoglobus sulfaticallidus Strain PM70-1T.</title>
        <authorList>
            <person name="Stokke R."/>
            <person name="Hocking W.P."/>
            <person name="Steinsbu B.O."/>
            <person name="Steen I.H."/>
        </authorList>
    </citation>
    <scope>NUCLEOTIDE SEQUENCE [LARGE SCALE GENOMIC DNA]</scope>
    <source>
        <strain evidence="2">PM70-1</strain>
    </source>
</reference>
<dbReference type="EMBL" id="CP005290">
    <property type="protein sequence ID" value="AGK60911.1"/>
    <property type="molecule type" value="Genomic_DNA"/>
</dbReference>
<accession>N0BK83</accession>
<dbReference type="RefSeq" id="WP_015590509.1">
    <property type="nucleotide sequence ID" value="NC_021169.1"/>
</dbReference>
<dbReference type="GO" id="GO:0003824">
    <property type="term" value="F:catalytic activity"/>
    <property type="evidence" value="ECO:0007669"/>
    <property type="project" value="InterPro"/>
</dbReference>
<feature type="domain" description="Elp3/MiaA/NifB-like radical SAM core" evidence="1">
    <location>
        <begin position="28"/>
        <end position="248"/>
    </location>
</feature>
<evidence type="ECO:0000313" key="2">
    <source>
        <dbReference type="EMBL" id="AGK60911.1"/>
    </source>
</evidence>
<proteinExistence type="predicted"/>
<dbReference type="CDD" id="cd01335">
    <property type="entry name" value="Radical_SAM"/>
    <property type="match status" value="1"/>
</dbReference>
<organism evidence="2 3">
    <name type="scientific">Archaeoglobus sulfaticallidus PM70-1</name>
    <dbReference type="NCBI Taxonomy" id="387631"/>
    <lineage>
        <taxon>Archaea</taxon>
        <taxon>Methanobacteriati</taxon>
        <taxon>Methanobacteriota</taxon>
        <taxon>Archaeoglobi</taxon>
        <taxon>Archaeoglobales</taxon>
        <taxon>Archaeoglobaceae</taxon>
        <taxon>Archaeoglobus</taxon>
    </lineage>
</organism>
<dbReference type="OrthoDB" id="105445at2157"/>
<dbReference type="InterPro" id="IPR006638">
    <property type="entry name" value="Elp3/MiaA/NifB-like_rSAM"/>
</dbReference>
<evidence type="ECO:0000313" key="3">
    <source>
        <dbReference type="Proteomes" id="UP000013307"/>
    </source>
</evidence>
<dbReference type="SUPFAM" id="SSF102114">
    <property type="entry name" value="Radical SAM enzymes"/>
    <property type="match status" value="1"/>
</dbReference>
<gene>
    <name evidence="2" type="ORF">Asulf_00905</name>
</gene>
<dbReference type="PIRSF" id="PIRSF004954">
    <property type="entry name" value="Radical_SAM"/>
    <property type="match status" value="1"/>
</dbReference>
<dbReference type="HOGENOM" id="CLU_060488_0_0_2"/>
<dbReference type="GeneID" id="15392546"/>
<dbReference type="KEGG" id="ast:Asulf_00905"/>
<dbReference type="SFLD" id="SFLDS00029">
    <property type="entry name" value="Radical_SAM"/>
    <property type="match status" value="1"/>
</dbReference>
<dbReference type="NCBIfam" id="TIGR01210">
    <property type="entry name" value="archaeosine biosynthesis radical SAM protein RaSEA"/>
    <property type="match status" value="1"/>
</dbReference>
<dbReference type="STRING" id="387631.Asulf_00905"/>
<sequence length="319" mass="36946">MALVMLNKPVALWTDKELFWERNRVVDCITVILRTRGCYRAQRDPCRMCGYSIDSDANVTDKNLEKQLEFVEEEIKKRNPKILKIFTSGSFFDPRETSQKIRKKIYGMVKEYSIEKLIVESRPEFIRSADPEVYMEVGIGLESVNDFVRNELINKGFSFEEYTEAHDFLKSIGVSVKAYLLLKPPFLSEKEAIDDVLNSINLLDREKLADIISINPTNIQKGTYVERLWYKGYFRPPWLWSAVDVLKNSGDTPVICDPVAGGKARGPHNCYKCDGEVVKAIKNFSLTQNRDVLNLYCDCIEEWKDYMLIERIARLPLQL</sequence>